<dbReference type="AlphaFoldDB" id="A0A418ZXA8"/>
<evidence type="ECO:0000256" key="8">
    <source>
        <dbReference type="ARBA" id="ARBA00023239"/>
    </source>
</evidence>
<dbReference type="HAMAP" id="MF_00169">
    <property type="entry name" value="AroQ"/>
    <property type="match status" value="1"/>
</dbReference>
<dbReference type="EMBL" id="QZEW01000119">
    <property type="protein sequence ID" value="RJL05114.1"/>
    <property type="molecule type" value="Genomic_DNA"/>
</dbReference>
<comment type="subunit">
    <text evidence="5 9">Homododecamer.</text>
</comment>
<dbReference type="NCBIfam" id="NF003806">
    <property type="entry name" value="PRK05395.1-3"/>
    <property type="match status" value="1"/>
</dbReference>
<comment type="caution">
    <text evidence="9">Lacks conserved residue(s) required for the propagation of feature annotation.</text>
</comment>
<dbReference type="InterPro" id="IPR018509">
    <property type="entry name" value="DHquinase_II_CS"/>
</dbReference>
<dbReference type="GO" id="GO:0019631">
    <property type="term" value="P:quinate catabolic process"/>
    <property type="evidence" value="ECO:0007669"/>
    <property type="project" value="TreeGrafter"/>
</dbReference>
<protein>
    <recommendedName>
        <fullName evidence="6 9">3-dehydroquinate dehydratase</fullName>
        <shortName evidence="9">3-dehydroquinase</shortName>
        <ecNumber evidence="6 9">4.2.1.10</ecNumber>
    </recommendedName>
    <alternativeName>
        <fullName evidence="9">Type II DHQase</fullName>
    </alternativeName>
</protein>
<dbReference type="GO" id="GO:0008652">
    <property type="term" value="P:amino acid biosynthetic process"/>
    <property type="evidence" value="ECO:0007669"/>
    <property type="project" value="UniProtKB-KW"/>
</dbReference>
<dbReference type="InterPro" id="IPR036441">
    <property type="entry name" value="DHquinase_II_sf"/>
</dbReference>
<keyword evidence="8 9" id="KW-0456">Lyase</keyword>
<dbReference type="OrthoDB" id="9790793at2"/>
<dbReference type="PANTHER" id="PTHR21272">
    <property type="entry name" value="CATABOLIC 3-DEHYDROQUINASE"/>
    <property type="match status" value="1"/>
</dbReference>
<feature type="active site" description="Proton acceptor" evidence="9 10">
    <location>
        <position position="25"/>
    </location>
</feature>
<dbReference type="GO" id="GO:0009073">
    <property type="term" value="P:aromatic amino acid family biosynthetic process"/>
    <property type="evidence" value="ECO:0007669"/>
    <property type="project" value="UniProtKB-KW"/>
</dbReference>
<dbReference type="SUPFAM" id="SSF52304">
    <property type="entry name" value="Type II 3-dehydroquinate dehydratase"/>
    <property type="match status" value="1"/>
</dbReference>
<dbReference type="NCBIfam" id="NF003805">
    <property type="entry name" value="PRK05395.1-2"/>
    <property type="match status" value="1"/>
</dbReference>
<feature type="binding site" evidence="9">
    <location>
        <position position="115"/>
    </location>
    <ligand>
        <name>substrate</name>
    </ligand>
</feature>
<gene>
    <name evidence="9" type="primary">aroQ</name>
    <name evidence="12" type="ORF">D3P05_20120</name>
</gene>
<feature type="binding site" evidence="9">
    <location>
        <position position="89"/>
    </location>
    <ligand>
        <name>substrate</name>
    </ligand>
</feature>
<dbReference type="InterPro" id="IPR001874">
    <property type="entry name" value="DHquinase_II"/>
</dbReference>
<evidence type="ECO:0000256" key="5">
    <source>
        <dbReference type="ARBA" id="ARBA00011193"/>
    </source>
</evidence>
<keyword evidence="7 9" id="KW-0057">Aromatic amino acid biosynthesis</keyword>
<organism evidence="12 13">
    <name type="scientific">Paracoccus siganidrum</name>
    <dbReference type="NCBI Taxonomy" id="1276757"/>
    <lineage>
        <taxon>Bacteria</taxon>
        <taxon>Pseudomonadati</taxon>
        <taxon>Pseudomonadota</taxon>
        <taxon>Alphaproteobacteria</taxon>
        <taxon>Rhodobacterales</taxon>
        <taxon>Paracoccaceae</taxon>
        <taxon>Paracoccus</taxon>
    </lineage>
</organism>
<evidence type="ECO:0000256" key="3">
    <source>
        <dbReference type="ARBA" id="ARBA00004902"/>
    </source>
</evidence>
<comment type="function">
    <text evidence="2 9">Catalyzes a trans-dehydration via an enolate intermediate.</text>
</comment>
<dbReference type="CDD" id="cd00466">
    <property type="entry name" value="DHQase_II"/>
    <property type="match status" value="1"/>
</dbReference>
<dbReference type="EC" id="4.2.1.10" evidence="6 9"/>
<name>A0A418ZXA8_9RHOB</name>
<keyword evidence="9" id="KW-0028">Amino-acid biosynthesis</keyword>
<dbReference type="UniPathway" id="UPA00053">
    <property type="reaction ID" value="UER00086"/>
</dbReference>
<dbReference type="PROSITE" id="PS01029">
    <property type="entry name" value="DEHYDROQUINASE_II"/>
    <property type="match status" value="1"/>
</dbReference>
<evidence type="ECO:0000256" key="10">
    <source>
        <dbReference type="PIRSR" id="PIRSR001399-1"/>
    </source>
</evidence>
<dbReference type="NCBIfam" id="NF003807">
    <property type="entry name" value="PRK05395.1-4"/>
    <property type="match status" value="1"/>
</dbReference>
<evidence type="ECO:0000256" key="9">
    <source>
        <dbReference type="HAMAP-Rule" id="MF_00169"/>
    </source>
</evidence>
<evidence type="ECO:0000256" key="1">
    <source>
        <dbReference type="ARBA" id="ARBA00001864"/>
    </source>
</evidence>
<feature type="active site" description="Proton donor" evidence="9 10">
    <location>
        <position position="102"/>
    </location>
</feature>
<keyword evidence="13" id="KW-1185">Reference proteome</keyword>
<dbReference type="PANTHER" id="PTHR21272:SF3">
    <property type="entry name" value="CATABOLIC 3-DEHYDROQUINASE"/>
    <property type="match status" value="1"/>
</dbReference>
<dbReference type="Pfam" id="PF01220">
    <property type="entry name" value="DHquinase_II"/>
    <property type="match status" value="1"/>
</dbReference>
<dbReference type="Proteomes" id="UP000283587">
    <property type="component" value="Unassembled WGS sequence"/>
</dbReference>
<feature type="site" description="Transition state stabilizer" evidence="9 11">
    <location>
        <position position="20"/>
    </location>
</feature>
<comment type="similarity">
    <text evidence="4 9">Belongs to the type-II 3-dehydroquinase family.</text>
</comment>
<dbReference type="GO" id="GO:0009423">
    <property type="term" value="P:chorismate biosynthetic process"/>
    <property type="evidence" value="ECO:0007669"/>
    <property type="project" value="UniProtKB-UniRule"/>
</dbReference>
<feature type="binding site" evidence="9">
    <location>
        <position position="82"/>
    </location>
    <ligand>
        <name>substrate</name>
    </ligand>
</feature>
<feature type="binding site" evidence="9">
    <location>
        <position position="76"/>
    </location>
    <ligand>
        <name>substrate</name>
    </ligand>
</feature>
<dbReference type="RefSeq" id="WP_119900567.1">
    <property type="nucleotide sequence ID" value="NZ_QNRC01000054.1"/>
</dbReference>
<comment type="caution">
    <text evidence="12">The sequence shown here is derived from an EMBL/GenBank/DDBJ whole genome shotgun (WGS) entry which is preliminary data.</text>
</comment>
<comment type="catalytic activity">
    <reaction evidence="1 9">
        <text>3-dehydroquinate = 3-dehydroshikimate + H2O</text>
        <dbReference type="Rhea" id="RHEA:21096"/>
        <dbReference type="ChEBI" id="CHEBI:15377"/>
        <dbReference type="ChEBI" id="CHEBI:16630"/>
        <dbReference type="ChEBI" id="CHEBI:32364"/>
        <dbReference type="EC" id="4.2.1.10"/>
    </reaction>
</comment>
<evidence type="ECO:0000256" key="7">
    <source>
        <dbReference type="ARBA" id="ARBA00023141"/>
    </source>
</evidence>
<evidence type="ECO:0000256" key="4">
    <source>
        <dbReference type="ARBA" id="ARBA00011037"/>
    </source>
</evidence>
<dbReference type="PIRSF" id="PIRSF001399">
    <property type="entry name" value="DHquinase_II"/>
    <property type="match status" value="1"/>
</dbReference>
<accession>A0A418ZXA8</accession>
<evidence type="ECO:0000313" key="13">
    <source>
        <dbReference type="Proteomes" id="UP000283587"/>
    </source>
</evidence>
<evidence type="ECO:0000256" key="11">
    <source>
        <dbReference type="PIRSR" id="PIRSR001399-3"/>
    </source>
</evidence>
<evidence type="ECO:0000256" key="6">
    <source>
        <dbReference type="ARBA" id="ARBA00012060"/>
    </source>
</evidence>
<evidence type="ECO:0000313" key="12">
    <source>
        <dbReference type="EMBL" id="RJL05114.1"/>
    </source>
</evidence>
<sequence length="154" mass="16872">MTQPKILCLNGPNLNMLGVREPELYGRTTLADIEAAVRAKAGPLGMEIDFRQSNYEGELVTWIQQAHGDIAGVIINPGAYTHTSIAIADALRILTVPIIELHFNNSYRYADRQFRHLSHVRPVATGVIFGFGAAGYLNAIEAMNNILKPPFGKA</sequence>
<dbReference type="Gene3D" id="3.40.50.9100">
    <property type="entry name" value="Dehydroquinase, class II"/>
    <property type="match status" value="1"/>
</dbReference>
<dbReference type="GO" id="GO:0003855">
    <property type="term" value="F:3-dehydroquinate dehydratase activity"/>
    <property type="evidence" value="ECO:0007669"/>
    <property type="project" value="UniProtKB-UniRule"/>
</dbReference>
<evidence type="ECO:0000256" key="2">
    <source>
        <dbReference type="ARBA" id="ARBA00003924"/>
    </source>
</evidence>
<reference evidence="13" key="1">
    <citation type="submission" date="2018-09" db="EMBL/GenBank/DDBJ databases">
        <title>Paracoccus onubensis nov. sp. a moderate halophilic bacterium isolated from Gruta de las Maravillas (Aracena, Spain).</title>
        <authorList>
            <person name="Jurado V."/>
            <person name="Gutierrez-Patricio S."/>
            <person name="Gonzalez-Pimentel J.L."/>
            <person name="Miller A.Z."/>
            <person name="Laiz L."/>
            <person name="Saiz-Jimenez C."/>
        </authorList>
    </citation>
    <scope>NUCLEOTIDE SEQUENCE [LARGE SCALE GENOMIC DNA]</scope>
    <source>
        <strain evidence="13">DSM 26381</strain>
    </source>
</reference>
<comment type="pathway">
    <text evidence="3 9">Metabolic intermediate biosynthesis; chorismate biosynthesis; chorismate from D-erythrose 4-phosphate and phosphoenolpyruvate: step 3/7.</text>
</comment>
<proteinExistence type="inferred from homology"/>